<protein>
    <submittedName>
        <fullName evidence="3">Transposase, MuDR, MULE transposase domain protein</fullName>
    </submittedName>
</protein>
<feature type="region of interest" description="Disordered" evidence="1">
    <location>
        <begin position="180"/>
        <end position="207"/>
    </location>
</feature>
<accession>A0A2U1KWQ5</accession>
<proteinExistence type="predicted"/>
<organism evidence="3 4">
    <name type="scientific">Artemisia annua</name>
    <name type="common">Sweet wormwood</name>
    <dbReference type="NCBI Taxonomy" id="35608"/>
    <lineage>
        <taxon>Eukaryota</taxon>
        <taxon>Viridiplantae</taxon>
        <taxon>Streptophyta</taxon>
        <taxon>Embryophyta</taxon>
        <taxon>Tracheophyta</taxon>
        <taxon>Spermatophyta</taxon>
        <taxon>Magnoliopsida</taxon>
        <taxon>eudicotyledons</taxon>
        <taxon>Gunneridae</taxon>
        <taxon>Pentapetalae</taxon>
        <taxon>asterids</taxon>
        <taxon>campanulids</taxon>
        <taxon>Asterales</taxon>
        <taxon>Asteraceae</taxon>
        <taxon>Asteroideae</taxon>
        <taxon>Anthemideae</taxon>
        <taxon>Artemisiinae</taxon>
        <taxon>Artemisia</taxon>
    </lineage>
</organism>
<feature type="compositionally biased region" description="Polar residues" evidence="1">
    <location>
        <begin position="269"/>
        <end position="281"/>
    </location>
</feature>
<gene>
    <name evidence="3" type="ORF">CTI12_AA443770</name>
</gene>
<keyword evidence="4" id="KW-1185">Reference proteome</keyword>
<dbReference type="Pfam" id="PF26130">
    <property type="entry name" value="PB1-like"/>
    <property type="match status" value="1"/>
</dbReference>
<evidence type="ECO:0000259" key="2">
    <source>
        <dbReference type="Pfam" id="PF26130"/>
    </source>
</evidence>
<evidence type="ECO:0000313" key="3">
    <source>
        <dbReference type="EMBL" id="PWA41172.1"/>
    </source>
</evidence>
<dbReference type="OrthoDB" id="1752300at2759"/>
<dbReference type="EMBL" id="PKPP01013261">
    <property type="protein sequence ID" value="PWA41172.1"/>
    <property type="molecule type" value="Genomic_DNA"/>
</dbReference>
<dbReference type="AlphaFoldDB" id="A0A2U1KWQ5"/>
<comment type="caution">
    <text evidence="3">The sequence shown here is derived from an EMBL/GenBank/DDBJ whole genome shotgun (WGS) entry which is preliminary data.</text>
</comment>
<name>A0A2U1KWQ5_ARTAN</name>
<feature type="region of interest" description="Disordered" evidence="1">
    <location>
        <begin position="220"/>
        <end position="281"/>
    </location>
</feature>
<feature type="region of interest" description="Disordered" evidence="1">
    <location>
        <begin position="121"/>
        <end position="149"/>
    </location>
</feature>
<evidence type="ECO:0000313" key="4">
    <source>
        <dbReference type="Proteomes" id="UP000245207"/>
    </source>
</evidence>
<dbReference type="Proteomes" id="UP000245207">
    <property type="component" value="Unassembled WGS sequence"/>
</dbReference>
<dbReference type="InterPro" id="IPR058594">
    <property type="entry name" value="PB1-like_dom_pln"/>
</dbReference>
<sequence length="281" mass="30877">MEVSKKGRKSKPLCKFPTVFCLKIYHGGAFTSPPKIRYIGGKVNWVDDIDADLFSVVEVSNMMKELGYENAPMAYYYKKPTTDLDNGLTKLDIDKDVLDMLNYVDKYKVMEVYVDHSVSKEPKSVDDGLGISQTNEPKDHDSLGDDDNDVELDVSEDEWLKNTLKKLPRLGQVPNFAIGDMGSVNGPSYSKGPKGGNESKDWKAKEKRRKSAAELADAMEKISQKVDGGSHATNYGAMGSQSTKDGAIGTQASSSRVRVHPSVLHASPSRMTKSSITGRIS</sequence>
<feature type="compositionally biased region" description="Polar residues" evidence="1">
    <location>
        <begin position="239"/>
        <end position="256"/>
    </location>
</feature>
<evidence type="ECO:0000256" key="1">
    <source>
        <dbReference type="SAM" id="MobiDB-lite"/>
    </source>
</evidence>
<feature type="domain" description="PB1-like" evidence="2">
    <location>
        <begin position="21"/>
        <end position="116"/>
    </location>
</feature>
<reference evidence="3 4" key="1">
    <citation type="journal article" date="2018" name="Mol. Plant">
        <title>The genome of Artemisia annua provides insight into the evolution of Asteraceae family and artemisinin biosynthesis.</title>
        <authorList>
            <person name="Shen Q."/>
            <person name="Zhang L."/>
            <person name="Liao Z."/>
            <person name="Wang S."/>
            <person name="Yan T."/>
            <person name="Shi P."/>
            <person name="Liu M."/>
            <person name="Fu X."/>
            <person name="Pan Q."/>
            <person name="Wang Y."/>
            <person name="Lv Z."/>
            <person name="Lu X."/>
            <person name="Zhang F."/>
            <person name="Jiang W."/>
            <person name="Ma Y."/>
            <person name="Chen M."/>
            <person name="Hao X."/>
            <person name="Li L."/>
            <person name="Tang Y."/>
            <person name="Lv G."/>
            <person name="Zhou Y."/>
            <person name="Sun X."/>
            <person name="Brodelius P.E."/>
            <person name="Rose J.K.C."/>
            <person name="Tang K."/>
        </authorList>
    </citation>
    <scope>NUCLEOTIDE SEQUENCE [LARGE SCALE GENOMIC DNA]</scope>
    <source>
        <strain evidence="4">cv. Huhao1</strain>
        <tissue evidence="3">Leaf</tissue>
    </source>
</reference>